<accession>A0A150QQY2</accession>
<dbReference type="InterPro" id="IPR006162">
    <property type="entry name" value="Ppantetheine_attach_site"/>
</dbReference>
<comment type="caution">
    <text evidence="5">The sequence shown here is derived from an EMBL/GenBank/DDBJ whole genome shotgun (WGS) entry which is preliminary data.</text>
</comment>
<dbReference type="Gene3D" id="3.40.50.720">
    <property type="entry name" value="NAD(P)-binding Rossmann-like Domain"/>
    <property type="match status" value="1"/>
</dbReference>
<reference evidence="5 6" key="1">
    <citation type="submission" date="2014-02" db="EMBL/GenBank/DDBJ databases">
        <title>The small core and large imbalanced accessory genome model reveals a collaborative survival strategy of Sorangium cellulosum strains in nature.</title>
        <authorList>
            <person name="Han K."/>
            <person name="Peng R."/>
            <person name="Blom J."/>
            <person name="Li Y.-Z."/>
        </authorList>
    </citation>
    <scope>NUCLEOTIDE SEQUENCE [LARGE SCALE GENOMIC DNA]</scope>
    <source>
        <strain evidence="5 6">So0011-07</strain>
    </source>
</reference>
<dbReference type="Pfam" id="PF08659">
    <property type="entry name" value="KR"/>
    <property type="match status" value="1"/>
</dbReference>
<evidence type="ECO:0000256" key="1">
    <source>
        <dbReference type="ARBA" id="ARBA00022450"/>
    </source>
</evidence>
<dbReference type="Gene3D" id="1.10.1200.10">
    <property type="entry name" value="ACP-like"/>
    <property type="match status" value="1"/>
</dbReference>
<dbReference type="PANTHER" id="PTHR43775">
    <property type="entry name" value="FATTY ACID SYNTHASE"/>
    <property type="match status" value="1"/>
</dbReference>
<dbReference type="InterPro" id="IPR013968">
    <property type="entry name" value="PKS_KR"/>
</dbReference>
<protein>
    <recommendedName>
        <fullName evidence="4">Carrier domain-containing protein</fullName>
    </recommendedName>
</protein>
<dbReference type="PROSITE" id="PS50075">
    <property type="entry name" value="CARRIER"/>
    <property type="match status" value="1"/>
</dbReference>
<dbReference type="GO" id="GO:0006633">
    <property type="term" value="P:fatty acid biosynthetic process"/>
    <property type="evidence" value="ECO:0007669"/>
    <property type="project" value="TreeGrafter"/>
</dbReference>
<evidence type="ECO:0000313" key="5">
    <source>
        <dbReference type="EMBL" id="KYF70369.1"/>
    </source>
</evidence>
<gene>
    <name evidence="5" type="ORF">BE17_16995</name>
</gene>
<dbReference type="InterPro" id="IPR057326">
    <property type="entry name" value="KR_dom"/>
</dbReference>
<dbReference type="PANTHER" id="PTHR43775:SF37">
    <property type="entry name" value="SI:DKEY-61P9.11"/>
    <property type="match status" value="1"/>
</dbReference>
<organism evidence="5 6">
    <name type="scientific">Sorangium cellulosum</name>
    <name type="common">Polyangium cellulosum</name>
    <dbReference type="NCBI Taxonomy" id="56"/>
    <lineage>
        <taxon>Bacteria</taxon>
        <taxon>Pseudomonadati</taxon>
        <taxon>Myxococcota</taxon>
        <taxon>Polyangia</taxon>
        <taxon>Polyangiales</taxon>
        <taxon>Polyangiaceae</taxon>
        <taxon>Sorangium</taxon>
    </lineage>
</organism>
<dbReference type="AlphaFoldDB" id="A0A150QQY2"/>
<dbReference type="GO" id="GO:0005886">
    <property type="term" value="C:plasma membrane"/>
    <property type="evidence" value="ECO:0007669"/>
    <property type="project" value="TreeGrafter"/>
</dbReference>
<dbReference type="SMART" id="SM00823">
    <property type="entry name" value="PKS_PP"/>
    <property type="match status" value="1"/>
</dbReference>
<feature type="compositionally biased region" description="Pro residues" evidence="3">
    <location>
        <begin position="272"/>
        <end position="281"/>
    </location>
</feature>
<feature type="domain" description="Carrier" evidence="4">
    <location>
        <begin position="190"/>
        <end position="267"/>
    </location>
</feature>
<dbReference type="InterPro" id="IPR020806">
    <property type="entry name" value="PKS_PP-bd"/>
</dbReference>
<dbReference type="InterPro" id="IPR009081">
    <property type="entry name" value="PP-bd_ACP"/>
</dbReference>
<dbReference type="GO" id="GO:0031177">
    <property type="term" value="F:phosphopantetheine binding"/>
    <property type="evidence" value="ECO:0007669"/>
    <property type="project" value="InterPro"/>
</dbReference>
<evidence type="ECO:0000313" key="6">
    <source>
        <dbReference type="Proteomes" id="UP000075635"/>
    </source>
</evidence>
<dbReference type="InterPro" id="IPR050091">
    <property type="entry name" value="PKS_NRPS_Biosynth_Enz"/>
</dbReference>
<sequence>MHAAMVLEDSTALSLDAERFRRVMAPKVQGAWLLHEATRARALDFFVMYSSAAALLGPSGQGSYAAANAFLDALAHHRRALGLPALSIDWGMFSEAGGVARRGLGDRLSHRGIGAITPAQGLEVLGRLLAGAPPQIAVLRLDLRQWLEFYPSAAGAPFLSALRREERRAAPEASRAPRLREALIEAEPGERSRLLEDHLKEELGRVIHLRASMIDGAATFSSLGVDSLMGLELRNRLEASLGVRLSVALLFAYPTVASLAQHLLDRMALPAPSAPPPPPPSADERASSDGAAPEVQLSREEIFALLDESLNRVNDRRDEIPGSETP</sequence>
<dbReference type="Pfam" id="PF00550">
    <property type="entry name" value="PP-binding"/>
    <property type="match status" value="1"/>
</dbReference>
<dbReference type="SUPFAM" id="SSF47336">
    <property type="entry name" value="ACP-like"/>
    <property type="match status" value="1"/>
</dbReference>
<dbReference type="GO" id="GO:0004312">
    <property type="term" value="F:fatty acid synthase activity"/>
    <property type="evidence" value="ECO:0007669"/>
    <property type="project" value="TreeGrafter"/>
</dbReference>
<dbReference type="SMART" id="SM00822">
    <property type="entry name" value="PKS_KR"/>
    <property type="match status" value="1"/>
</dbReference>
<name>A0A150QQY2_SORCE</name>
<evidence type="ECO:0000259" key="4">
    <source>
        <dbReference type="PROSITE" id="PS50075"/>
    </source>
</evidence>
<dbReference type="PROSITE" id="PS00012">
    <property type="entry name" value="PHOSPHOPANTETHEINE"/>
    <property type="match status" value="1"/>
</dbReference>
<keyword evidence="1" id="KW-0596">Phosphopantetheine</keyword>
<proteinExistence type="predicted"/>
<dbReference type="EMBL" id="JEMB01003591">
    <property type="protein sequence ID" value="KYF70369.1"/>
    <property type="molecule type" value="Genomic_DNA"/>
</dbReference>
<dbReference type="InterPro" id="IPR036291">
    <property type="entry name" value="NAD(P)-bd_dom_sf"/>
</dbReference>
<dbReference type="GO" id="GO:0005737">
    <property type="term" value="C:cytoplasm"/>
    <property type="evidence" value="ECO:0007669"/>
    <property type="project" value="TreeGrafter"/>
</dbReference>
<dbReference type="SMART" id="SM01294">
    <property type="entry name" value="PKS_PP_betabranch"/>
    <property type="match status" value="1"/>
</dbReference>
<dbReference type="SUPFAM" id="SSF51735">
    <property type="entry name" value="NAD(P)-binding Rossmann-fold domains"/>
    <property type="match status" value="1"/>
</dbReference>
<evidence type="ECO:0000256" key="3">
    <source>
        <dbReference type="SAM" id="MobiDB-lite"/>
    </source>
</evidence>
<dbReference type="GO" id="GO:0071770">
    <property type="term" value="P:DIM/DIP cell wall layer assembly"/>
    <property type="evidence" value="ECO:0007669"/>
    <property type="project" value="TreeGrafter"/>
</dbReference>
<dbReference type="InterPro" id="IPR036736">
    <property type="entry name" value="ACP-like_sf"/>
</dbReference>
<feature type="region of interest" description="Disordered" evidence="3">
    <location>
        <begin position="270"/>
        <end position="295"/>
    </location>
</feature>
<evidence type="ECO:0000256" key="2">
    <source>
        <dbReference type="ARBA" id="ARBA00022553"/>
    </source>
</evidence>
<keyword evidence="2" id="KW-0597">Phosphoprotein</keyword>
<dbReference type="Proteomes" id="UP000075635">
    <property type="component" value="Unassembled WGS sequence"/>
</dbReference>